<evidence type="ECO:0000313" key="1">
    <source>
        <dbReference type="EMBL" id="KAJ1678506.1"/>
    </source>
</evidence>
<protein>
    <submittedName>
        <fullName evidence="1">Uncharacterized protein</fullName>
    </submittedName>
</protein>
<dbReference type="EMBL" id="JAMZIH010001101">
    <property type="protein sequence ID" value="KAJ1678506.1"/>
    <property type="molecule type" value="Genomic_DNA"/>
</dbReference>
<comment type="caution">
    <text evidence="1">The sequence shown here is derived from an EMBL/GenBank/DDBJ whole genome shotgun (WGS) entry which is preliminary data.</text>
</comment>
<evidence type="ECO:0000313" key="2">
    <source>
        <dbReference type="Proteomes" id="UP001145114"/>
    </source>
</evidence>
<reference evidence="1" key="1">
    <citation type="submission" date="2022-06" db="EMBL/GenBank/DDBJ databases">
        <title>Phylogenomic reconstructions and comparative analyses of Kickxellomycotina fungi.</title>
        <authorList>
            <person name="Reynolds N.K."/>
            <person name="Stajich J.E."/>
            <person name="Barry K."/>
            <person name="Grigoriev I.V."/>
            <person name="Crous P."/>
            <person name="Smith M.E."/>
        </authorList>
    </citation>
    <scope>NUCLEOTIDE SEQUENCE</scope>
    <source>
        <strain evidence="1">RSA 2271</strain>
    </source>
</reference>
<organism evidence="1 2">
    <name type="scientific">Spiromyces aspiralis</name>
    <dbReference type="NCBI Taxonomy" id="68401"/>
    <lineage>
        <taxon>Eukaryota</taxon>
        <taxon>Fungi</taxon>
        <taxon>Fungi incertae sedis</taxon>
        <taxon>Zoopagomycota</taxon>
        <taxon>Kickxellomycotina</taxon>
        <taxon>Kickxellomycetes</taxon>
        <taxon>Kickxellales</taxon>
        <taxon>Kickxellaceae</taxon>
        <taxon>Spiromyces</taxon>
    </lineage>
</organism>
<dbReference type="Proteomes" id="UP001145114">
    <property type="component" value="Unassembled WGS sequence"/>
</dbReference>
<keyword evidence="2" id="KW-1185">Reference proteome</keyword>
<proteinExistence type="predicted"/>
<gene>
    <name evidence="1" type="ORF">EV182_003913</name>
</gene>
<sequence>MSEEESDVSLHKEQGMDGIHTIKGRKQVGGDDGSEPGSGTDSETESKHDLPINDAGMAAHQQHPYAGGAKNRSWKDIGNASAPRSRRSSNAGTSVMSVDTAASAAVTNGSGGNLKTLATPTSQQKSSLSAKQVAPLAQQLSDTDRSEQNVATGKPRAASAIITTTVGKAAEVKPADGQDKGSGKHKATARKEEEEEEEETKPLPLHPPTQCPCDIQGHAHYENTALDEVFPVSMPVLFRLVFSEVIVPPDVDAKHGVTDPELIKQLSGWMRALLEKQGMRELKIKPWSLPSKPNESESQEYNYIRPLNFSIGPKQTNVTQTFAITTKDFERAVVVEGTVKTPDVPSGSSFYVKTRSCLSWAAGANGTPPGGCTRLRVTFKIEWTKSSWIKGAVEKGTIEGNKTTYSSLKTELLKWIEEHPQLTVRSTVEKRPHRRPKSPEERRATTAPAEVAETGELARRRRRYTPFIKEKPEVESPKELVEVGRRAAENEAEEEADRQGLLEATRSWNGWLRYHVIRPFSRLGLGYTKRKILGEGDIRERGVGVGGPAGGNEFMAFRWDGK</sequence>
<accession>A0ACC1HT48</accession>
<name>A0ACC1HT48_9FUNG</name>